<reference evidence="2" key="1">
    <citation type="submission" date="2021-05" db="EMBL/GenBank/DDBJ databases">
        <title>Genomic insights into ecological role and evolution of a novel Thermoplasmata order Candidatus Sysuiplasmatales.</title>
        <authorList>
            <person name="Yuan Y."/>
        </authorList>
    </citation>
    <scope>NUCLEOTIDE SEQUENCE</scope>
    <source>
        <strain evidence="2">TUT19-bin139</strain>
        <strain evidence="1">YP2-bin.285</strain>
    </source>
</reference>
<comment type="caution">
    <text evidence="2">The sequence shown here is derived from an EMBL/GenBank/DDBJ whole genome shotgun (WGS) entry which is preliminary data.</text>
</comment>
<organism evidence="2 3">
    <name type="scientific">Candidatus Sysuiplasma superficiale</name>
    <dbReference type="NCBI Taxonomy" id="2823368"/>
    <lineage>
        <taxon>Archaea</taxon>
        <taxon>Methanobacteriati</taxon>
        <taxon>Thermoplasmatota</taxon>
        <taxon>Thermoplasmata</taxon>
        <taxon>Candidatus Sysuiplasmatales</taxon>
        <taxon>Candidatus Sysuiplasmataceae</taxon>
        <taxon>Candidatus Sysuiplasma</taxon>
    </lineage>
</organism>
<sequence length="389" mass="43159">MTLFSIYVHPWDVADEGASTLLDYLCDAGINELNLATSYHSGRFILPHNPTRRVYWAEEGVVYFAPSGEYRETPLRPRRCSEYSYSDILDSVCNGAADRDIGVNSWAVCLHNSAFASVHKNFALIDAFGTSDRNMLCPSHTETRNYIFSLVDDIARHSVRSIKLESAFFPQRIEHGDHHEVFGVNVDEVASLLLTVCFCDSCVKRARDFGLNLNECRSQVRGIIDRHISGAAGSTSLKMNEEEADIIERIGSFRRNTAREILAEARDHAHSAGVRLDCILSPPRCNLADVRLPDIADTVDGTDVLLYYPSVKDVATGASEAGRMAAGRCDLSLVLRITFPFAYTPDRISDCIDSCVNAGADGVAFYNYGWATSELLSALAVEVRRRKVR</sequence>
<evidence type="ECO:0000313" key="1">
    <source>
        <dbReference type="EMBL" id="MBX8631101.1"/>
    </source>
</evidence>
<gene>
    <name evidence="1" type="ORF">J9259_01065</name>
    <name evidence="2" type="ORF">KIY12_04285</name>
</gene>
<proteinExistence type="predicted"/>
<evidence type="ECO:0000313" key="3">
    <source>
        <dbReference type="Proteomes" id="UP000750197"/>
    </source>
</evidence>
<evidence type="ECO:0000313" key="2">
    <source>
        <dbReference type="EMBL" id="MBX8643926.1"/>
    </source>
</evidence>
<dbReference type="AlphaFoldDB" id="A0A8J7YWZ1"/>
<dbReference type="Proteomes" id="UP000750197">
    <property type="component" value="Unassembled WGS sequence"/>
</dbReference>
<dbReference type="EMBL" id="JAGVSJ010000001">
    <property type="protein sequence ID" value="MBX8631101.1"/>
    <property type="molecule type" value="Genomic_DNA"/>
</dbReference>
<protein>
    <submittedName>
        <fullName evidence="2">Uncharacterized protein</fullName>
    </submittedName>
</protein>
<accession>A0A8J7YWZ1</accession>
<dbReference type="EMBL" id="JAHEAC010000028">
    <property type="protein sequence ID" value="MBX8643926.1"/>
    <property type="molecule type" value="Genomic_DNA"/>
</dbReference>
<dbReference type="Proteomes" id="UP000716004">
    <property type="component" value="Unassembled WGS sequence"/>
</dbReference>
<name>A0A8J7YWZ1_9ARCH</name>